<feature type="region of interest" description="Disordered" evidence="1">
    <location>
        <begin position="391"/>
        <end position="414"/>
    </location>
</feature>
<dbReference type="PANTHER" id="PTHR38886:SF1">
    <property type="entry name" value="NACHT-NTPASE AND P-LOOP NTPASES N-TERMINAL DOMAIN-CONTAINING PROTEIN"/>
    <property type="match status" value="1"/>
</dbReference>
<name>A0A8H6FAU9_9LECA</name>
<comment type="caution">
    <text evidence="3">The sequence shown here is derived from an EMBL/GenBank/DDBJ whole genome shotgun (WGS) entry which is preliminary data.</text>
</comment>
<feature type="compositionally biased region" description="Polar residues" evidence="1">
    <location>
        <begin position="469"/>
        <end position="479"/>
    </location>
</feature>
<evidence type="ECO:0000313" key="4">
    <source>
        <dbReference type="Proteomes" id="UP000593566"/>
    </source>
</evidence>
<feature type="region of interest" description="Disordered" evidence="1">
    <location>
        <begin position="457"/>
        <end position="479"/>
    </location>
</feature>
<sequence length="570" mass="64629">MPITFGSVGDIISLSILIKDLVRSLDNSRGSPAEYQAVIRELWGLDHALLEVEVLFQSCEQTVYLRALRVTVNECVEQCRNCIVKFHEQIKKFEKSLQSGGSDSFIRDIAMKIRWQVSKDDLAKFRAEINAHCFSINMLLTTTGVTLAKLNDENVQTSLRQSELSHAKSSATQAYELTEIKSRLEDNNALIKAAASETKDLGLRFDMDYLKSLGADILSFMQKIWKVNFLTYKAVISLQTSIPAQLERCWTQEPATLEDALGRVTAVHLEFLDSWEAFEAVLEVRFRQLPGHRKIRQGEYALQASSWERDVERSLALNRCFLPGQRINMSMIFDGKFGRLSSCPGCHLVTSKTEEELDSQVQCPRCKMWYQQVLQKTTTEPKPMSMIEPKVVAQDTQLPTPPQRKRQWTEDEELDDNPAHFRRVRLRYWNQSHKLGRSPAYQDADYSPKSSAKTITAKAASTQAAPLETPTSRTGVGQTPLQQIFESAVDRSSKIENPALGIAFEQLYEASLRNSVNDHHEAVLFQKPALQPIVALQSYLKAGKKQIRAYNKLDSAELQRIAASFERQAF</sequence>
<dbReference type="PANTHER" id="PTHR38886">
    <property type="entry name" value="SESA DOMAIN-CONTAINING PROTEIN"/>
    <property type="match status" value="1"/>
</dbReference>
<protein>
    <recommendedName>
        <fullName evidence="2">Ubiquitin-like domain-containing protein</fullName>
    </recommendedName>
</protein>
<proteinExistence type="predicted"/>
<gene>
    <name evidence="3" type="ORF">HO133_001566</name>
</gene>
<dbReference type="Proteomes" id="UP000593566">
    <property type="component" value="Unassembled WGS sequence"/>
</dbReference>
<evidence type="ECO:0000313" key="3">
    <source>
        <dbReference type="EMBL" id="KAF6221600.1"/>
    </source>
</evidence>
<dbReference type="EMBL" id="JACCJB010000013">
    <property type="protein sequence ID" value="KAF6221600.1"/>
    <property type="molecule type" value="Genomic_DNA"/>
</dbReference>
<evidence type="ECO:0000256" key="1">
    <source>
        <dbReference type="SAM" id="MobiDB-lite"/>
    </source>
</evidence>
<evidence type="ECO:0000259" key="2">
    <source>
        <dbReference type="Pfam" id="PF22893"/>
    </source>
</evidence>
<organism evidence="3 4">
    <name type="scientific">Letharia lupina</name>
    <dbReference type="NCBI Taxonomy" id="560253"/>
    <lineage>
        <taxon>Eukaryota</taxon>
        <taxon>Fungi</taxon>
        <taxon>Dikarya</taxon>
        <taxon>Ascomycota</taxon>
        <taxon>Pezizomycotina</taxon>
        <taxon>Lecanoromycetes</taxon>
        <taxon>OSLEUM clade</taxon>
        <taxon>Lecanoromycetidae</taxon>
        <taxon>Lecanorales</taxon>
        <taxon>Lecanorineae</taxon>
        <taxon>Parmeliaceae</taxon>
        <taxon>Letharia</taxon>
    </lineage>
</organism>
<keyword evidence="4" id="KW-1185">Reference proteome</keyword>
<dbReference type="InterPro" id="IPR054464">
    <property type="entry name" value="ULD_fung"/>
</dbReference>
<dbReference type="Pfam" id="PF22893">
    <property type="entry name" value="ULD_2"/>
    <property type="match status" value="1"/>
</dbReference>
<dbReference type="AlphaFoldDB" id="A0A8H6FAU9"/>
<accession>A0A8H6FAU9</accession>
<reference evidence="3 4" key="1">
    <citation type="journal article" date="2020" name="Genomics">
        <title>Complete, high-quality genomes from long-read metagenomic sequencing of two wolf lichen thalli reveals enigmatic genome architecture.</title>
        <authorList>
            <person name="McKenzie S.K."/>
            <person name="Walston R.F."/>
            <person name="Allen J.L."/>
        </authorList>
    </citation>
    <scope>NUCLEOTIDE SEQUENCE [LARGE SCALE GENOMIC DNA]</scope>
    <source>
        <strain evidence="3">WasteWater1</strain>
    </source>
</reference>
<feature type="domain" description="Ubiquitin-like" evidence="2">
    <location>
        <begin position="251"/>
        <end position="333"/>
    </location>
</feature>
<dbReference type="RefSeq" id="XP_037151035.1">
    <property type="nucleotide sequence ID" value="XM_037292496.1"/>
</dbReference>
<dbReference type="GeneID" id="59329982"/>